<feature type="domain" description="Outer membrane protein beta-barrel" evidence="2">
    <location>
        <begin position="6"/>
        <end position="173"/>
    </location>
</feature>
<dbReference type="InterPro" id="IPR027385">
    <property type="entry name" value="Beta-barrel_OMP"/>
</dbReference>
<evidence type="ECO:0000259" key="2">
    <source>
        <dbReference type="Pfam" id="PF13505"/>
    </source>
</evidence>
<accession>A0A1G1T6A1</accession>
<protein>
    <recommendedName>
        <fullName evidence="2">Outer membrane protein beta-barrel domain-containing protein</fullName>
    </recommendedName>
</protein>
<organism evidence="3 4">
    <name type="scientific">Hymenobacter glacialis</name>
    <dbReference type="NCBI Taxonomy" id="1908236"/>
    <lineage>
        <taxon>Bacteria</taxon>
        <taxon>Pseudomonadati</taxon>
        <taxon>Bacteroidota</taxon>
        <taxon>Cytophagia</taxon>
        <taxon>Cytophagales</taxon>
        <taxon>Hymenobacteraceae</taxon>
        <taxon>Hymenobacter</taxon>
    </lineage>
</organism>
<keyword evidence="4" id="KW-1185">Reference proteome</keyword>
<name>A0A1G1T6A1_9BACT</name>
<dbReference type="EMBL" id="MDZC01000050">
    <property type="protein sequence ID" value="OGX86415.1"/>
    <property type="molecule type" value="Genomic_DNA"/>
</dbReference>
<comment type="caution">
    <text evidence="3">The sequence shown here is derived from an EMBL/GenBank/DDBJ whole genome shotgun (WGS) entry which is preliminary data.</text>
</comment>
<sequence>MHPWQLTAGGNVSTRLAIQIGFSYQNEYEYRAPLYTGTMLNGDYIEGFQTSKSWTYCVPVLARYAVVRYPKPRLQIDALLGFTLLGAESTYEVEDRVNGQVVRQYSYGGGKATQGYYTAGVGFRYPFGRHVEAVLDWTYNRNFRSASEGVNFNTTGNRYGLTRAINLGVRYRFNVRKKPVTS</sequence>
<dbReference type="Pfam" id="PF13505">
    <property type="entry name" value="OMP_b-brl"/>
    <property type="match status" value="1"/>
</dbReference>
<keyword evidence="1" id="KW-0732">Signal</keyword>
<dbReference type="Proteomes" id="UP000177791">
    <property type="component" value="Unassembled WGS sequence"/>
</dbReference>
<evidence type="ECO:0000313" key="4">
    <source>
        <dbReference type="Proteomes" id="UP000177791"/>
    </source>
</evidence>
<proteinExistence type="predicted"/>
<gene>
    <name evidence="3" type="ORF">BEN48_13115</name>
</gene>
<evidence type="ECO:0000256" key="1">
    <source>
        <dbReference type="ARBA" id="ARBA00022729"/>
    </source>
</evidence>
<evidence type="ECO:0000313" key="3">
    <source>
        <dbReference type="EMBL" id="OGX86415.1"/>
    </source>
</evidence>
<dbReference type="AlphaFoldDB" id="A0A1G1T6A1"/>
<reference evidence="3 4" key="1">
    <citation type="submission" date="2016-08" db="EMBL/GenBank/DDBJ databases">
        <title>Hymenobacter coccineus sp. nov., Hymenobacter lapidarius sp. nov. and Hymenobacter glacialis sp. nov., isolated from Antarctic soil.</title>
        <authorList>
            <person name="Sedlacek I."/>
            <person name="Kralova S."/>
            <person name="Kyrova K."/>
            <person name="Maslanova I."/>
            <person name="Stankova E."/>
            <person name="Vrbovska V."/>
            <person name="Nemec M."/>
            <person name="Bartak M."/>
            <person name="Svec P."/>
            <person name="Busse H.-J."/>
            <person name="Pantucek R."/>
        </authorList>
    </citation>
    <scope>NUCLEOTIDE SEQUENCE [LARGE SCALE GENOMIC DNA]</scope>
    <source>
        <strain evidence="3 4">CCM 8648</strain>
    </source>
</reference>